<dbReference type="AlphaFoldDB" id="A0A6J7H4J2"/>
<name>A0A6J7H4J2_9ZZZZ</name>
<reference evidence="1" key="1">
    <citation type="submission" date="2020-05" db="EMBL/GenBank/DDBJ databases">
        <authorList>
            <person name="Chiriac C."/>
            <person name="Salcher M."/>
            <person name="Ghai R."/>
            <person name="Kavagutti S V."/>
        </authorList>
    </citation>
    <scope>NUCLEOTIDE SEQUENCE</scope>
</reference>
<accession>A0A6J7H4J2</accession>
<dbReference type="EMBL" id="CAFBMX010000001">
    <property type="protein sequence ID" value="CAB4913958.1"/>
    <property type="molecule type" value="Genomic_DNA"/>
</dbReference>
<sequence>MILLAAVALTGALALPAAAATPSPSVVVTSRDVPVGGVLLVTGAHWPAGRGVELLIGPPRSEASHVIWTRADAAGRISARVRVPSYLRSGRGVVLACRRACRIKAASWFRLVPAIPRFTG</sequence>
<proteinExistence type="predicted"/>
<organism evidence="1">
    <name type="scientific">freshwater metagenome</name>
    <dbReference type="NCBI Taxonomy" id="449393"/>
    <lineage>
        <taxon>unclassified sequences</taxon>
        <taxon>metagenomes</taxon>
        <taxon>ecological metagenomes</taxon>
    </lineage>
</organism>
<gene>
    <name evidence="1" type="ORF">UFOPK3674_00105</name>
</gene>
<evidence type="ECO:0000313" key="1">
    <source>
        <dbReference type="EMBL" id="CAB4913958.1"/>
    </source>
</evidence>
<protein>
    <submittedName>
        <fullName evidence="1">Unannotated protein</fullName>
    </submittedName>
</protein>